<dbReference type="SUPFAM" id="SSF49785">
    <property type="entry name" value="Galactose-binding domain-like"/>
    <property type="match status" value="1"/>
</dbReference>
<feature type="active site" description="Charge relay system" evidence="5">
    <location>
        <position position="284"/>
    </location>
</feature>
<evidence type="ECO:0000259" key="6">
    <source>
        <dbReference type="Pfam" id="PF00082"/>
    </source>
</evidence>
<keyword evidence="3 5" id="KW-0378">Hydrolase</keyword>
<dbReference type="InterPro" id="IPR008963">
    <property type="entry name" value="Purple_acid_Pase-like_N"/>
</dbReference>
<dbReference type="InterPro" id="IPR026444">
    <property type="entry name" value="Secre_tail"/>
</dbReference>
<evidence type="ECO:0000313" key="9">
    <source>
        <dbReference type="EMBL" id="KPJ70803.1"/>
    </source>
</evidence>
<evidence type="ECO:0000256" key="3">
    <source>
        <dbReference type="ARBA" id="ARBA00022801"/>
    </source>
</evidence>
<dbReference type="SUPFAM" id="SSF49363">
    <property type="entry name" value="Purple acid phosphatase, N-terminal domain"/>
    <property type="match status" value="1"/>
</dbReference>
<feature type="domain" description="Peptidase S8/S53" evidence="6">
    <location>
        <begin position="275"/>
        <end position="581"/>
    </location>
</feature>
<dbReference type="InterPro" id="IPR015914">
    <property type="entry name" value="PAPs_N"/>
</dbReference>
<evidence type="ECO:0000256" key="5">
    <source>
        <dbReference type="PROSITE-ProRule" id="PRU01240"/>
    </source>
</evidence>
<comment type="caution">
    <text evidence="9">The sequence shown here is derived from an EMBL/GenBank/DDBJ whole genome shotgun (WGS) entry which is preliminary data.</text>
</comment>
<dbReference type="InterPro" id="IPR036852">
    <property type="entry name" value="Peptidase_S8/S53_dom_sf"/>
</dbReference>
<dbReference type="InterPro" id="IPR023828">
    <property type="entry name" value="Peptidase_S8_Ser-AS"/>
</dbReference>
<feature type="domain" description="FlgD/Vpr Ig-like" evidence="7">
    <location>
        <begin position="1461"/>
        <end position="1509"/>
    </location>
</feature>
<reference evidence="9 10" key="1">
    <citation type="journal article" date="2015" name="Microbiome">
        <title>Genomic resolution of linkages in carbon, nitrogen, and sulfur cycling among widespread estuary sediment bacteria.</title>
        <authorList>
            <person name="Baker B.J."/>
            <person name="Lazar C.S."/>
            <person name="Teske A.P."/>
            <person name="Dick G.J."/>
        </authorList>
    </citation>
    <scope>NUCLEOTIDE SEQUENCE [LARGE SCALE GENOMIC DNA]</scope>
    <source>
        <strain evidence="9">DG_78</strain>
    </source>
</reference>
<evidence type="ECO:0000256" key="2">
    <source>
        <dbReference type="ARBA" id="ARBA00022670"/>
    </source>
</evidence>
<dbReference type="PROSITE" id="PS51892">
    <property type="entry name" value="SUBTILASE"/>
    <property type="match status" value="1"/>
</dbReference>
<dbReference type="CDD" id="cd04842">
    <property type="entry name" value="Peptidases_S8_Kp43_protease"/>
    <property type="match status" value="1"/>
</dbReference>
<evidence type="ECO:0000313" key="10">
    <source>
        <dbReference type="Proteomes" id="UP000051012"/>
    </source>
</evidence>
<dbReference type="Proteomes" id="UP000051012">
    <property type="component" value="Unassembled WGS sequence"/>
</dbReference>
<proteinExistence type="inferred from homology"/>
<dbReference type="Pfam" id="PF13860">
    <property type="entry name" value="FlgD_ig"/>
    <property type="match status" value="1"/>
</dbReference>
<name>A0A0S7Y8C6_UNCT6</name>
<dbReference type="InterPro" id="IPR051048">
    <property type="entry name" value="Peptidase_S8/S53_subtilisin"/>
</dbReference>
<dbReference type="Gene3D" id="3.40.50.200">
    <property type="entry name" value="Peptidase S8/S53 domain"/>
    <property type="match status" value="1"/>
</dbReference>
<dbReference type="InterPro" id="IPR025965">
    <property type="entry name" value="FlgD/Vpr_Ig-like"/>
</dbReference>
<dbReference type="Pfam" id="PF00082">
    <property type="entry name" value="Peptidase_S8"/>
    <property type="match status" value="1"/>
</dbReference>
<dbReference type="SUPFAM" id="SSF52743">
    <property type="entry name" value="Subtilisin-like"/>
    <property type="match status" value="1"/>
</dbReference>
<feature type="domain" description="Purple acid phosphatase N-terminal" evidence="8">
    <location>
        <begin position="853"/>
        <end position="932"/>
    </location>
</feature>
<dbReference type="GO" id="GO:0004252">
    <property type="term" value="F:serine-type endopeptidase activity"/>
    <property type="evidence" value="ECO:0007669"/>
    <property type="project" value="UniProtKB-UniRule"/>
</dbReference>
<evidence type="ECO:0000256" key="4">
    <source>
        <dbReference type="ARBA" id="ARBA00022825"/>
    </source>
</evidence>
<dbReference type="InterPro" id="IPR000209">
    <property type="entry name" value="Peptidase_S8/S53_dom"/>
</dbReference>
<dbReference type="NCBIfam" id="TIGR04183">
    <property type="entry name" value="Por_Secre_tail"/>
    <property type="match status" value="1"/>
</dbReference>
<keyword evidence="4 5" id="KW-0720">Serine protease</keyword>
<gene>
    <name evidence="9" type="ORF">AMJ52_09425</name>
</gene>
<feature type="active site" description="Charge relay system" evidence="5">
    <location>
        <position position="515"/>
    </location>
</feature>
<dbReference type="GO" id="GO:0006508">
    <property type="term" value="P:proteolysis"/>
    <property type="evidence" value="ECO:0007669"/>
    <property type="project" value="UniProtKB-KW"/>
</dbReference>
<dbReference type="PRINTS" id="PR00723">
    <property type="entry name" value="SUBTILISIN"/>
</dbReference>
<keyword evidence="2 5" id="KW-0645">Protease</keyword>
<dbReference type="Gene3D" id="2.60.40.4070">
    <property type="match status" value="1"/>
</dbReference>
<comment type="similarity">
    <text evidence="1 5">Belongs to the peptidase S8 family.</text>
</comment>
<dbReference type="PROSITE" id="PS00138">
    <property type="entry name" value="SUBTILASE_SER"/>
    <property type="match status" value="1"/>
</dbReference>
<dbReference type="Gene3D" id="2.60.40.380">
    <property type="entry name" value="Purple acid phosphatase-like, N-terminal"/>
    <property type="match status" value="1"/>
</dbReference>
<sequence length="1526" mass="167033">MKKMVLLLMVVLLNSATTSKKQNQIIETPRSVVSRISEALPEVETNSFPRFSREHHSQFTPTVYRDATKITFSNGISFDTKYLGKGGEPALPKDLRCEYQSDNPRYYIVQFDGPIYQVQRDWLTTNSATIHFYIPHYGFVCSIEKQTSVDNVRNHPLVNWVGLYHPAYKISALFDRVGAEHKVTILLFMDADISTILDEIKTITKRADFSISDNGINKIIQGVISKNDVDVLAKIHGIYWIEPYIQPHTYNNNVQWIVQDAEYDVRNIWAKGIAGEGEIVSSMDSGINCNHYAHRSGSSALTTWGYYPTHNAIVAYDSGGTDNIVFGDGGVYHGTHTAGTMTGDDTLTAGSSNRDGVAKKSKIYFLDIGPNTGQYVYPMADLNDAFIKCYDRYYPPTRAHNCSNSWGGDVMGAYTADALSSDQFMWAHKDFLLYYSNGNAGGTPGGVGSPASAKNCVSVGGVGNGSGTQYTQYYTTTSRGPTEDGRLKPTILTPAQSVYSSTSGSSNYGSLSGTSMASPSAAGAGALIRQYLREGWYPTGKKTDADSFPFISASLVKAILINCADPNVSSYTVPDNNIGWGRVDLDSTLFFAGEARKTLLVDNTVGLLTGERVDYHFNVPAGAANLKIAVVWTDYPGNPAVLRQIVNDLNLSAYSSAHHYHGNQYSSGQSIQDPTAWDSINVEECIRVNTPTGGDWRVSVEGRNVAIGPQPYSLVITYNGGAVAGVVSLDKPGYTANEFMIDTVRIRVEDTNYGLATAIDSAMVVVNGDIIESQPESLWCKELAESAYVFKGQIPLLFNKPVHGDGHLSVAQGDTITVTYTDANPAFTTTTWAGVDASHFTISEVHCENIGADMCDVCWMTSKNTNSTVHYGTDPGNLNQTAAIESLYCIPHRVRVAGLNAKTTYYYDVESEDFYGNWAHDDNGGQHYSFTTKPAGSAVDILVALLDGVDKSTPDGQALPDLQTRFQKAVETGGWSYVYWATSDHNGELPSRDEMKNYKAVYAPSEDEYPPFLRANQETIKVYQENGGRIALSSFDILWHSWDNSDDKAYDTLWCKNYLQARFIYDIAPNQGWYTLYGMTGDVVSGDYTAGVSTYNHRTGAGADELVAVQPPNGWDTGTSDDSIWRWNNATTGRLCATRWESTNNHGTSGDGVWGGHKTRVLFNAFTSTQIDTALLPEILNKEFIWLIGHDHPDATLSSPSGGATYTSSPLSIEWNTTAHGGASIDSTWVEYSPDGGQTWIEIASGTGVSSPYSWDVSSIQNNGRYRVKVIVSDKNVYPSMKGFDETDNFTIAIPGNDNLGPRVIPQTIAVANNPMIVTTTNTSMSLNAVVSDSFSGLSNIMAAEWSTGGEPASSGDGRPMNAQDGSFDEIQEIVAATIQFEYIPGETEVCSLWVRGRDASSLKEQNWGEALMRTFTVIDGNAIGISEAGEAIPLSYALSSPLPNPFLNHVAIRYGVPRTKKVQLKIYNYVGQLVKTLVDGTVQPGFYTVHWNGKDNINRKVSAGIYFYRFSTDEYSNTKKMVMIK</sequence>
<dbReference type="InterPro" id="IPR015500">
    <property type="entry name" value="Peptidase_S8_subtilisin-rel"/>
</dbReference>
<dbReference type="InterPro" id="IPR008979">
    <property type="entry name" value="Galactose-bd-like_sf"/>
</dbReference>
<organism evidence="9 10">
    <name type="scientific">candidate division TA06 bacterium DG_78</name>
    <dbReference type="NCBI Taxonomy" id="1703772"/>
    <lineage>
        <taxon>Bacteria</taxon>
        <taxon>Bacteria division TA06</taxon>
    </lineage>
</organism>
<dbReference type="GO" id="GO:0046872">
    <property type="term" value="F:metal ion binding"/>
    <property type="evidence" value="ECO:0007669"/>
    <property type="project" value="InterPro"/>
</dbReference>
<dbReference type="EMBL" id="LJNI01000156">
    <property type="protein sequence ID" value="KPJ70803.1"/>
    <property type="molecule type" value="Genomic_DNA"/>
</dbReference>
<dbReference type="PANTHER" id="PTHR43399:SF4">
    <property type="entry name" value="CELL WALL-ASSOCIATED PROTEASE"/>
    <property type="match status" value="1"/>
</dbReference>
<dbReference type="GO" id="GO:0003993">
    <property type="term" value="F:acid phosphatase activity"/>
    <property type="evidence" value="ECO:0007669"/>
    <property type="project" value="InterPro"/>
</dbReference>
<accession>A0A0S7Y8C6</accession>
<dbReference type="Gene3D" id="2.60.120.380">
    <property type="match status" value="1"/>
</dbReference>
<dbReference type="PANTHER" id="PTHR43399">
    <property type="entry name" value="SUBTILISIN-RELATED"/>
    <property type="match status" value="1"/>
</dbReference>
<protein>
    <recommendedName>
        <fullName evidence="11">T9SS type A sorting domain-containing protein</fullName>
    </recommendedName>
</protein>
<evidence type="ECO:0000256" key="1">
    <source>
        <dbReference type="ARBA" id="ARBA00011073"/>
    </source>
</evidence>
<feature type="active site" description="Charge relay system" evidence="5">
    <location>
        <position position="333"/>
    </location>
</feature>
<dbReference type="InterPro" id="IPR034058">
    <property type="entry name" value="TagA/B/C/D_pept_dom"/>
</dbReference>
<evidence type="ECO:0000259" key="8">
    <source>
        <dbReference type="Pfam" id="PF16656"/>
    </source>
</evidence>
<evidence type="ECO:0000259" key="7">
    <source>
        <dbReference type="Pfam" id="PF13860"/>
    </source>
</evidence>
<dbReference type="Pfam" id="PF16656">
    <property type="entry name" value="Pur_ac_phosph_N"/>
    <property type="match status" value="1"/>
</dbReference>
<evidence type="ECO:0008006" key="11">
    <source>
        <dbReference type="Google" id="ProtNLM"/>
    </source>
</evidence>